<dbReference type="GO" id="GO:0005634">
    <property type="term" value="C:nucleus"/>
    <property type="evidence" value="ECO:0007669"/>
    <property type="project" value="TreeGrafter"/>
</dbReference>
<dbReference type="InterPro" id="IPR039733">
    <property type="entry name" value="NTAQ1"/>
</dbReference>
<reference evidence="10 11" key="1">
    <citation type="submission" date="2014-06" db="EMBL/GenBank/DDBJ databases">
        <title>Evolutionary Origins and Diversification of the Mycorrhizal Mutualists.</title>
        <authorList>
            <consortium name="DOE Joint Genome Institute"/>
            <consortium name="Mycorrhizal Genomics Consortium"/>
            <person name="Kohler A."/>
            <person name="Kuo A."/>
            <person name="Nagy L.G."/>
            <person name="Floudas D."/>
            <person name="Copeland A."/>
            <person name="Barry K.W."/>
            <person name="Cichocki N."/>
            <person name="Veneault-Fourrey C."/>
            <person name="LaButti K."/>
            <person name="Lindquist E.A."/>
            <person name="Lipzen A."/>
            <person name="Lundell T."/>
            <person name="Morin E."/>
            <person name="Murat C."/>
            <person name="Riley R."/>
            <person name="Ohm R."/>
            <person name="Sun H."/>
            <person name="Tunlid A."/>
            <person name="Henrissat B."/>
            <person name="Grigoriev I.V."/>
            <person name="Hibbett D.S."/>
            <person name="Martin F."/>
        </authorList>
    </citation>
    <scope>NUCLEOTIDE SEQUENCE [LARGE SCALE GENOMIC DNA]</scope>
    <source>
        <strain evidence="10 11">SS14</strain>
    </source>
</reference>
<evidence type="ECO:0000256" key="5">
    <source>
        <dbReference type="ARBA" id="ARBA00022801"/>
    </source>
</evidence>
<accession>A0A0C9VYA3</accession>
<evidence type="ECO:0000256" key="2">
    <source>
        <dbReference type="ARBA" id="ARBA00011245"/>
    </source>
</evidence>
<keyword evidence="11" id="KW-1185">Reference proteome</keyword>
<comment type="subunit">
    <text evidence="2 8">Monomer.</text>
</comment>
<evidence type="ECO:0000256" key="3">
    <source>
        <dbReference type="ARBA" id="ARBA00012718"/>
    </source>
</evidence>
<feature type="domain" description="Protein N-terminal glutamine amidohydrolase alpha beta roll" evidence="9">
    <location>
        <begin position="15"/>
        <end position="134"/>
    </location>
</feature>
<dbReference type="EMBL" id="KN837119">
    <property type="protein sequence ID" value="KIJ43955.1"/>
    <property type="molecule type" value="Genomic_DNA"/>
</dbReference>
<evidence type="ECO:0000256" key="6">
    <source>
        <dbReference type="ARBA" id="ARBA00029677"/>
    </source>
</evidence>
<comment type="function">
    <text evidence="8">Mediates the side-chain deamidation of N-terminal glutamine residues to glutamate, an important step in N-end rule pathway of protein degradation. Conversion of the resulting N-terminal glutamine to glutamate renders the protein susceptible to arginylation, polyubiquitination and degradation as specified by the N-end rule. Does not act on substrates with internal or C-terminal glutamine and does not act on non-glutamine residues in any position.</text>
</comment>
<comment type="similarity">
    <text evidence="1 8">Belongs to the NTAQ1 family.</text>
</comment>
<dbReference type="InterPro" id="IPR037132">
    <property type="entry name" value="N_Gln_amidohydro_ab_roll_sf"/>
</dbReference>
<organism evidence="10 11">
    <name type="scientific">Sphaerobolus stellatus (strain SS14)</name>
    <dbReference type="NCBI Taxonomy" id="990650"/>
    <lineage>
        <taxon>Eukaryota</taxon>
        <taxon>Fungi</taxon>
        <taxon>Dikarya</taxon>
        <taxon>Basidiomycota</taxon>
        <taxon>Agaricomycotina</taxon>
        <taxon>Agaricomycetes</taxon>
        <taxon>Phallomycetidae</taxon>
        <taxon>Geastrales</taxon>
        <taxon>Sphaerobolaceae</taxon>
        <taxon>Sphaerobolus</taxon>
    </lineage>
</organism>
<dbReference type="GO" id="GO:0008418">
    <property type="term" value="F:protein-N-terminal asparagine amidohydrolase activity"/>
    <property type="evidence" value="ECO:0007669"/>
    <property type="project" value="UniProtKB-UniRule"/>
</dbReference>
<dbReference type="PANTHER" id="PTHR13035">
    <property type="entry name" value="PROTEIN N-TERMINAL GLUTAMINE AMIDOHYDROLASE"/>
    <property type="match status" value="1"/>
</dbReference>
<protein>
    <recommendedName>
        <fullName evidence="4 8">Protein N-terminal glutamine amidohydrolase</fullName>
        <ecNumber evidence="3 8">3.5.1.122</ecNumber>
    </recommendedName>
    <alternativeName>
        <fullName evidence="6 8">Protein NH2-terminal glutamine deamidase</fullName>
    </alternativeName>
</protein>
<evidence type="ECO:0000256" key="1">
    <source>
        <dbReference type="ARBA" id="ARBA00008985"/>
    </source>
</evidence>
<evidence type="ECO:0000313" key="10">
    <source>
        <dbReference type="EMBL" id="KIJ43955.1"/>
    </source>
</evidence>
<comment type="catalytic activity">
    <reaction evidence="7 8">
        <text>N-terminal L-glutaminyl-[protein] + H2O = N-terminal L-glutamyl-[protein] + NH4(+)</text>
        <dbReference type="Rhea" id="RHEA:50680"/>
        <dbReference type="Rhea" id="RHEA-COMP:12668"/>
        <dbReference type="Rhea" id="RHEA-COMP:12777"/>
        <dbReference type="ChEBI" id="CHEBI:15377"/>
        <dbReference type="ChEBI" id="CHEBI:28938"/>
        <dbReference type="ChEBI" id="CHEBI:64721"/>
        <dbReference type="ChEBI" id="CHEBI:64722"/>
        <dbReference type="EC" id="3.5.1.122"/>
    </reaction>
</comment>
<dbReference type="GO" id="GO:0005829">
    <property type="term" value="C:cytosol"/>
    <property type="evidence" value="ECO:0007669"/>
    <property type="project" value="TreeGrafter"/>
</dbReference>
<dbReference type="EC" id="3.5.1.122" evidence="3 8"/>
<gene>
    <name evidence="10" type="ORF">M422DRAFT_30546</name>
</gene>
<dbReference type="Pfam" id="PF09764">
    <property type="entry name" value="Nt_Gln_amidase"/>
    <property type="match status" value="1"/>
</dbReference>
<dbReference type="Gene3D" id="3.10.620.10">
    <property type="entry name" value="Protein N-terminal glutamine amidohydrolase, alpha beta roll"/>
    <property type="match status" value="1"/>
</dbReference>
<name>A0A0C9VYA3_SPHS4</name>
<evidence type="ECO:0000256" key="4">
    <source>
        <dbReference type="ARBA" id="ARBA00021247"/>
    </source>
</evidence>
<dbReference type="Proteomes" id="UP000054279">
    <property type="component" value="Unassembled WGS sequence"/>
</dbReference>
<dbReference type="GO" id="GO:0070773">
    <property type="term" value="F:protein-N-terminal glutamine amidohydrolase activity"/>
    <property type="evidence" value="ECO:0007669"/>
    <property type="project" value="UniProtKB-UniRule"/>
</dbReference>
<dbReference type="OrthoDB" id="191192at2759"/>
<proteinExistence type="inferred from homology"/>
<keyword evidence="5 8" id="KW-0378">Hydrolase</keyword>
<dbReference type="PANTHER" id="PTHR13035:SF0">
    <property type="entry name" value="PROTEIN N-TERMINAL GLUTAMINE AMIDOHYDROLASE"/>
    <property type="match status" value="1"/>
</dbReference>
<dbReference type="HOGENOM" id="CLU_091083_2_1_1"/>
<dbReference type="AlphaFoldDB" id="A0A0C9VYA3"/>
<evidence type="ECO:0000259" key="9">
    <source>
        <dbReference type="Pfam" id="PF09764"/>
    </source>
</evidence>
<evidence type="ECO:0000256" key="8">
    <source>
        <dbReference type="RuleBase" id="RU367082"/>
    </source>
</evidence>
<sequence>MTPPAAPVLPDGYRYTPYYCEENIYLLAASFQLDSSTVQAWEISVVFVSNGSKSVALWNQKLCAGPEHPVIWDYHVILALRPRRATGDDIGDIAWVYDFDSNLAPIPQPWHDYLYATFGGELTQRSLPEQYRRCTIKSLCHRVCP</sequence>
<evidence type="ECO:0000313" key="11">
    <source>
        <dbReference type="Proteomes" id="UP000054279"/>
    </source>
</evidence>
<dbReference type="InterPro" id="IPR023128">
    <property type="entry name" value="Prot_N_Gln_amidohydro_ab_roll"/>
</dbReference>
<evidence type="ECO:0000256" key="7">
    <source>
        <dbReference type="ARBA" id="ARBA00048768"/>
    </source>
</evidence>